<dbReference type="EMBL" id="VCIW01000002">
    <property type="protein sequence ID" value="TLS53620.1"/>
    <property type="molecule type" value="Genomic_DNA"/>
</dbReference>
<dbReference type="InterPro" id="IPR019618">
    <property type="entry name" value="Spore_germination_GerPA"/>
</dbReference>
<dbReference type="Proteomes" id="UP000309676">
    <property type="component" value="Unassembled WGS sequence"/>
</dbReference>
<feature type="region of interest" description="Disordered" evidence="1">
    <location>
        <begin position="58"/>
        <end position="79"/>
    </location>
</feature>
<dbReference type="Pfam" id="PF10676">
    <property type="entry name" value="gerPA"/>
    <property type="match status" value="1"/>
</dbReference>
<evidence type="ECO:0000313" key="3">
    <source>
        <dbReference type="Proteomes" id="UP000309676"/>
    </source>
</evidence>
<dbReference type="OrthoDB" id="2691926at2"/>
<proteinExistence type="predicted"/>
<keyword evidence="3" id="KW-1185">Reference proteome</keyword>
<accession>A0A5R9GHE5</accession>
<dbReference type="PANTHER" id="PTHR37808">
    <property type="entry name" value="SPORE GERMINATION PROTEIN-LIKE PROTEIN YDZR-RELATED"/>
    <property type="match status" value="1"/>
</dbReference>
<name>A0A5R9GHE5_9BACL</name>
<protein>
    <submittedName>
        <fullName evidence="2">Spore germination protein</fullName>
    </submittedName>
</protein>
<dbReference type="PANTHER" id="PTHR37808:SF3">
    <property type="entry name" value="SPORE GERMINATION PROTEIN GERPA-RELATED"/>
    <property type="match status" value="1"/>
</dbReference>
<evidence type="ECO:0000313" key="2">
    <source>
        <dbReference type="EMBL" id="TLS53620.1"/>
    </source>
</evidence>
<dbReference type="RefSeq" id="WP_138192938.1">
    <property type="nucleotide sequence ID" value="NZ_VCIW01000002.1"/>
</dbReference>
<reference evidence="2 3" key="1">
    <citation type="submission" date="2019-05" db="EMBL/GenBank/DDBJ databases">
        <authorList>
            <person name="Narsing Rao M.P."/>
            <person name="Li W.J."/>
        </authorList>
    </citation>
    <scope>NUCLEOTIDE SEQUENCE [LARGE SCALE GENOMIC DNA]</scope>
    <source>
        <strain evidence="2 3">SYSU_K30003</strain>
    </source>
</reference>
<feature type="compositionally biased region" description="Polar residues" evidence="1">
    <location>
        <begin position="58"/>
        <end position="71"/>
    </location>
</feature>
<comment type="caution">
    <text evidence="2">The sequence shown here is derived from an EMBL/GenBank/DDBJ whole genome shotgun (WGS) entry which is preliminary data.</text>
</comment>
<evidence type="ECO:0000256" key="1">
    <source>
        <dbReference type="SAM" id="MobiDB-lite"/>
    </source>
</evidence>
<organism evidence="2 3">
    <name type="scientific">Paenibacillus antri</name>
    <dbReference type="NCBI Taxonomy" id="2582848"/>
    <lineage>
        <taxon>Bacteria</taxon>
        <taxon>Bacillati</taxon>
        <taxon>Bacillota</taxon>
        <taxon>Bacilli</taxon>
        <taxon>Bacillales</taxon>
        <taxon>Paenibacillaceae</taxon>
        <taxon>Paenibacillus</taxon>
    </lineage>
</organism>
<gene>
    <name evidence="2" type="ORF">FE782_04935</name>
</gene>
<dbReference type="AlphaFoldDB" id="A0A5R9GHE5"/>
<sequence length="79" mass="7895">MPSIVGNVKIVTVGPSSIVNFGDTYQMSPHSTSKTFAGAGSFVTGDLSGTRQLISSTNTNDADIADSNSSGDQGGVIGA</sequence>